<gene>
    <name evidence="1" type="ordered locus">Mpal_0126</name>
</gene>
<name>B8GIG8_METPE</name>
<dbReference type="NCBIfam" id="TIGR03174">
    <property type="entry name" value="cas_Csc3"/>
    <property type="match status" value="1"/>
</dbReference>
<dbReference type="EMBL" id="CP001338">
    <property type="protein sequence ID" value="ACL15519.1"/>
    <property type="molecule type" value="Genomic_DNA"/>
</dbReference>
<proteinExistence type="predicted"/>
<dbReference type="HOGENOM" id="CLU_288971_0_0_2"/>
<evidence type="ECO:0000313" key="2">
    <source>
        <dbReference type="Proteomes" id="UP000002457"/>
    </source>
</evidence>
<accession>B8GIG8</accession>
<dbReference type="AlphaFoldDB" id="B8GIG8"/>
<protein>
    <submittedName>
        <fullName evidence="1">CRISPR-associated protein Csc3</fullName>
    </submittedName>
</protein>
<reference evidence="1 2" key="1">
    <citation type="journal article" date="2015" name="Genome Announc.">
        <title>Complete Genome Sequence of Methanosphaerula palustris E1-9CT, a Hydrogenotrophic Methanogen Isolated from a Minerotrophic Fen Peatland.</title>
        <authorList>
            <person name="Cadillo-Quiroz H."/>
            <person name="Browne P."/>
            <person name="Kyrpides N."/>
            <person name="Woyke T."/>
            <person name="Goodwin L."/>
            <person name="Detter C."/>
            <person name="Yavitt J.B."/>
            <person name="Zinder S.H."/>
        </authorList>
    </citation>
    <scope>NUCLEOTIDE SEQUENCE [LARGE SCALE GENOMIC DNA]</scope>
    <source>
        <strain evidence="2">ATCC BAA-1556 / DSM 19958 / E1-9c</strain>
    </source>
</reference>
<dbReference type="InterPro" id="IPR017589">
    <property type="entry name" value="CRISPR-assoc_prot_Cas10d/Csc3"/>
</dbReference>
<keyword evidence="2" id="KW-1185">Reference proteome</keyword>
<dbReference type="eggNOG" id="arCOG06925">
    <property type="taxonomic scope" value="Archaea"/>
</dbReference>
<dbReference type="STRING" id="521011.Mpal_0126"/>
<dbReference type="KEGG" id="mpl:Mpal_0126"/>
<dbReference type="Proteomes" id="UP000002457">
    <property type="component" value="Chromosome"/>
</dbReference>
<evidence type="ECO:0000313" key="1">
    <source>
        <dbReference type="EMBL" id="ACL15519.1"/>
    </source>
</evidence>
<sequence>MQEQVETLQRTTGRRIPSYRALTDYFTMVDLAIAASPYALLPAKNVEFGRVDQPMLNHIRNGVCAMVELNEVLLTLKSSAALSEAGVREAVALFAVHNLHQCIDRDRKEQTNTPAAFVETIADEFGLAAYAPTLTPADYRAVSVALQSARGDPAGMSRKGADLLRWLKFAETLAGQMSSSVTTSMRTALEAIDPGLAFSYHRFQEPIGILTNLVHTGVSAWMGQKGVYPLLVFETGVLYIGPHDVEPGALDLEAVMQIYREFEHVLNSCHAAISDPREFSRSISVQGTKGLYSAEDASFFYSGIPTVIKGFMAAAVLREEAKNRTIEIDLVEPSLLVKKANLEMQHPPATVIDILRAFVTRVVIDGQAREPGDIRIVCRPHSVDQKKYVLLPESVLIDGRPVEGTQFSIEGTGLLPSQVGYRHHLKEDFGIDIGWEAGVISYARAVAGLRRAIIVPLAAVGALSTTDPVLETCRLFQIDEDLARRMAEYARDHRGNDHHTVGGYWNYGYAIARALLDHEVNGVRFRDLTPDRKIEYLESLTDAFLSGISTEALDSFRSKLLYPYQEKLLVWFSENLNLNGSIAYGIFENKISKFGAYCRGRGICRLTGDAPFDNEEKVPSRDASMLGFSFSNRGLIGGAEPKLSVSVPVEVELGLREIGHQIRKGSDKLYFRLIPDSFHTPLMTRILSDLLSRFNTGALTNVRALALRVLDGTALDPAALAQEFFAESGGRSLFRYTATGFTGCNSTLYATYDLVFKKVKENETEFWFFGAYLGMLLAAATGCRVVVGDNPICMTSGNQFCGMVHLEALPAAVKHLFGDTIRLSTLPLVLRRASLLVVLGYEYRPYNRIEDRYFSKHLQTIRNRACPGSTLLKQLWRMNSRKDAKKRVQSRPTLLLEWALELDWIAGDQMTIQTLHELALLGMDVAVPKGYEPYKLEHLFREAVRAILTRGTQQYQREDYVDAVMGRLLKMMKRAGEHQFYGLNGQSHSESTLRFAEAFVDHVFYGLFDGNPGKLKRAENDLADGYYAATLQLRNQMYAGKKTGLSVESSNAGNQTASEGGY</sequence>
<organism evidence="1 2">
    <name type="scientific">Methanosphaerula palustris (strain ATCC BAA-1556 / DSM 19958 / E1-9c)</name>
    <dbReference type="NCBI Taxonomy" id="521011"/>
    <lineage>
        <taxon>Archaea</taxon>
        <taxon>Methanobacteriati</taxon>
        <taxon>Methanobacteriota</taxon>
        <taxon>Stenosarchaea group</taxon>
        <taxon>Methanomicrobia</taxon>
        <taxon>Methanomicrobiales</taxon>
        <taxon>Methanoregulaceae</taxon>
        <taxon>Methanosphaerula</taxon>
    </lineage>
</organism>